<evidence type="ECO:0000313" key="1">
    <source>
        <dbReference type="EMBL" id="HCK02904.1"/>
    </source>
</evidence>
<dbReference type="EMBL" id="DPSM01000029">
    <property type="protein sequence ID" value="HCK02904.1"/>
    <property type="molecule type" value="Genomic_DNA"/>
</dbReference>
<sequence length="74" mass="8162">MENNLHGSDEDCGESWATGSFEDAARPLIEWLAENRHSHYTAIVTGTRAELLEGQSVVATGVYMKKVADRLRGL</sequence>
<protein>
    <submittedName>
        <fullName evidence="1">Uncharacterized protein</fullName>
    </submittedName>
</protein>
<dbReference type="Proteomes" id="UP000262210">
    <property type="component" value="Unassembled WGS sequence"/>
</dbReference>
<organism evidence="1 2">
    <name type="scientific">Serratia grimesii</name>
    <dbReference type="NCBI Taxonomy" id="82995"/>
    <lineage>
        <taxon>Bacteria</taxon>
        <taxon>Pseudomonadati</taxon>
        <taxon>Pseudomonadota</taxon>
        <taxon>Gammaproteobacteria</taxon>
        <taxon>Enterobacterales</taxon>
        <taxon>Yersiniaceae</taxon>
        <taxon>Serratia</taxon>
    </lineage>
</organism>
<name>A0A9C7R1D6_9GAMM</name>
<reference evidence="1 2" key="1">
    <citation type="journal article" date="2018" name="Nat. Biotechnol.">
        <title>A standardized bacterial taxonomy based on genome phylogeny substantially revises the tree of life.</title>
        <authorList>
            <person name="Parks D.H."/>
            <person name="Chuvochina M."/>
            <person name="Waite D.W."/>
            <person name="Rinke C."/>
            <person name="Skarshewski A."/>
            <person name="Chaumeil P.A."/>
            <person name="Hugenholtz P."/>
        </authorList>
    </citation>
    <scope>NUCLEOTIDE SEQUENCE [LARGE SCALE GENOMIC DNA]</scope>
    <source>
        <strain evidence="1">UBA11264</strain>
    </source>
</reference>
<comment type="caution">
    <text evidence="1">The sequence shown here is derived from an EMBL/GenBank/DDBJ whole genome shotgun (WGS) entry which is preliminary data.</text>
</comment>
<dbReference type="AlphaFoldDB" id="A0A9C7R1D6"/>
<proteinExistence type="predicted"/>
<evidence type="ECO:0000313" key="2">
    <source>
        <dbReference type="Proteomes" id="UP000262210"/>
    </source>
</evidence>
<accession>A0A9C7R1D6</accession>
<gene>
    <name evidence="1" type="ORF">DHV72_23175</name>
</gene>